<dbReference type="STRING" id="717606.PaecuDRAFT_3489"/>
<dbReference type="GO" id="GO:0004089">
    <property type="term" value="F:carbonate dehydratase activity"/>
    <property type="evidence" value="ECO:0007669"/>
    <property type="project" value="UniProtKB-EC"/>
</dbReference>
<evidence type="ECO:0000313" key="1">
    <source>
        <dbReference type="EMBL" id="EFM09442.1"/>
    </source>
</evidence>
<proteinExistence type="predicted"/>
<accession>E0ICY7</accession>
<evidence type="ECO:0000313" key="2">
    <source>
        <dbReference type="Proteomes" id="UP000005387"/>
    </source>
</evidence>
<keyword evidence="2" id="KW-1185">Reference proteome</keyword>
<dbReference type="InterPro" id="IPR011004">
    <property type="entry name" value="Trimer_LpxA-like_sf"/>
</dbReference>
<organism evidence="1 2">
    <name type="scientific">Paenibacillus curdlanolyticus YK9</name>
    <dbReference type="NCBI Taxonomy" id="717606"/>
    <lineage>
        <taxon>Bacteria</taxon>
        <taxon>Bacillati</taxon>
        <taxon>Bacillota</taxon>
        <taxon>Bacilli</taxon>
        <taxon>Bacillales</taxon>
        <taxon>Paenibacillaceae</taxon>
        <taxon>Paenibacillus</taxon>
    </lineage>
</organism>
<gene>
    <name evidence="1" type="ORF">PaecuDRAFT_3489</name>
</gene>
<dbReference type="AlphaFoldDB" id="E0ICY7"/>
<name>E0ICY7_9BACL</name>
<dbReference type="PANTHER" id="PTHR43360:SF1">
    <property type="entry name" value="CARBOXYSOME ASSEMBLY PROTEIN CCMM"/>
    <property type="match status" value="1"/>
</dbReference>
<dbReference type="InterPro" id="IPR052265">
    <property type="entry name" value="Gamma-CA"/>
</dbReference>
<reference evidence="1 2" key="1">
    <citation type="submission" date="2010-07" db="EMBL/GenBank/DDBJ databases">
        <title>The draft genome of Paenibacillus curdlanolyticus YK9.</title>
        <authorList>
            <consortium name="US DOE Joint Genome Institute (JGI-PGF)"/>
            <person name="Lucas S."/>
            <person name="Copeland A."/>
            <person name="Lapidus A."/>
            <person name="Cheng J.-F."/>
            <person name="Bruce D."/>
            <person name="Goodwin L."/>
            <person name="Pitluck S."/>
            <person name="Land M.L."/>
            <person name="Hauser L."/>
            <person name="Chang Y.-J."/>
            <person name="Jeffries C."/>
            <person name="Anderson I.J."/>
            <person name="Johnson E."/>
            <person name="Loganathan U."/>
            <person name="Mulhopadhyay B."/>
            <person name="Kyrpides N."/>
            <person name="Woyke T.J."/>
        </authorList>
    </citation>
    <scope>NUCLEOTIDE SEQUENCE [LARGE SCALE GENOMIC DNA]</scope>
    <source>
        <strain evidence="1 2">YK9</strain>
    </source>
</reference>
<dbReference type="PANTHER" id="PTHR43360">
    <property type="entry name" value="CARBON DIOXIDE CONCENTRATING MECHANISM PROTEIN CCMM"/>
    <property type="match status" value="1"/>
</dbReference>
<keyword evidence="1" id="KW-0456">Lyase</keyword>
<dbReference type="EC" id="4.2.1.1" evidence="1"/>
<dbReference type="RefSeq" id="WP_006039477.1">
    <property type="nucleotide sequence ID" value="NZ_AEDD01000010.1"/>
</dbReference>
<dbReference type="Gene3D" id="2.160.10.10">
    <property type="entry name" value="Hexapeptide repeat proteins"/>
    <property type="match status" value="1"/>
</dbReference>
<dbReference type="SUPFAM" id="SSF51161">
    <property type="entry name" value="Trimeric LpxA-like enzymes"/>
    <property type="match status" value="1"/>
</dbReference>
<protein>
    <submittedName>
        <fullName evidence="1">Carbonate dehydratase</fullName>
        <ecNumber evidence="1">4.2.1.1</ecNumber>
    </submittedName>
</protein>
<dbReference type="eggNOG" id="COG0663">
    <property type="taxonomic scope" value="Bacteria"/>
</dbReference>
<dbReference type="Proteomes" id="UP000005387">
    <property type="component" value="Unassembled WGS sequence"/>
</dbReference>
<dbReference type="EMBL" id="AEDD01000010">
    <property type="protein sequence ID" value="EFM09442.1"/>
    <property type="molecule type" value="Genomic_DNA"/>
</dbReference>
<sequence length="239" mass="25492">MKADSKEGAGESSKLRALTHFLKPEGPFNMFIRFISPNPRTPTVPQSKAPAISGSAFISPFVSIIGDVTVRDNVFIAPCVSIRADEGSPFYIGDGSNIQDGVVLHGLKDEQVTVNGRSYSIYIGNGVTCAHGALVHGPCAIGDNVFVGFQALVFDAEVGSGAFVSNQAVVTSGVRIRENRFVPPGAMIDTQAKADRLNEVPTDQKQFVKGVQRVNQAFPASYNMLFGSKRCSCGLAKNH</sequence>